<organism evidence="1 2">
    <name type="scientific">Thalassoglobus polymorphus</name>
    <dbReference type="NCBI Taxonomy" id="2527994"/>
    <lineage>
        <taxon>Bacteria</taxon>
        <taxon>Pseudomonadati</taxon>
        <taxon>Planctomycetota</taxon>
        <taxon>Planctomycetia</taxon>
        <taxon>Planctomycetales</taxon>
        <taxon>Planctomycetaceae</taxon>
        <taxon>Thalassoglobus</taxon>
    </lineage>
</organism>
<dbReference type="KEGG" id="tpol:Mal48_29050"/>
<dbReference type="AlphaFoldDB" id="A0A517QPU5"/>
<dbReference type="EMBL" id="CP036267">
    <property type="protein sequence ID" value="QDT33651.1"/>
    <property type="molecule type" value="Genomic_DNA"/>
</dbReference>
<name>A0A517QPU5_9PLAN</name>
<protein>
    <submittedName>
        <fullName evidence="1">Uncharacterized protein</fullName>
    </submittedName>
</protein>
<dbReference type="PROSITE" id="PS51257">
    <property type="entry name" value="PROKAR_LIPOPROTEIN"/>
    <property type="match status" value="1"/>
</dbReference>
<dbReference type="RefSeq" id="WP_197441694.1">
    <property type="nucleotide sequence ID" value="NZ_CP036267.1"/>
</dbReference>
<reference evidence="1 2" key="1">
    <citation type="submission" date="2019-02" db="EMBL/GenBank/DDBJ databases">
        <title>Deep-cultivation of Planctomycetes and their phenomic and genomic characterization uncovers novel biology.</title>
        <authorList>
            <person name="Wiegand S."/>
            <person name="Jogler M."/>
            <person name="Boedeker C."/>
            <person name="Pinto D."/>
            <person name="Vollmers J."/>
            <person name="Rivas-Marin E."/>
            <person name="Kohn T."/>
            <person name="Peeters S.H."/>
            <person name="Heuer A."/>
            <person name="Rast P."/>
            <person name="Oberbeckmann S."/>
            <person name="Bunk B."/>
            <person name="Jeske O."/>
            <person name="Meyerdierks A."/>
            <person name="Storesund J.E."/>
            <person name="Kallscheuer N."/>
            <person name="Luecker S."/>
            <person name="Lage O.M."/>
            <person name="Pohl T."/>
            <person name="Merkel B.J."/>
            <person name="Hornburger P."/>
            <person name="Mueller R.-W."/>
            <person name="Bruemmer F."/>
            <person name="Labrenz M."/>
            <person name="Spormann A.M."/>
            <person name="Op den Camp H."/>
            <person name="Overmann J."/>
            <person name="Amann R."/>
            <person name="Jetten M.S.M."/>
            <person name="Mascher T."/>
            <person name="Medema M.H."/>
            <person name="Devos D.P."/>
            <person name="Kaster A.-K."/>
            <person name="Ovreas L."/>
            <person name="Rohde M."/>
            <person name="Galperin M.Y."/>
            <person name="Jogler C."/>
        </authorList>
    </citation>
    <scope>NUCLEOTIDE SEQUENCE [LARGE SCALE GENOMIC DNA]</scope>
    <source>
        <strain evidence="1 2">Mal48</strain>
    </source>
</reference>
<sequence>MLRLLRQGALLSAVTCTGLLVGCTHCEKCAYMGDITPHPLGTISDPVWQQQETNAEASDFVIHEHEWNGNTVDLNLAGKDHVKQIAARLESTPFPVLIERSSMSVDPDSRFKYPVNNDAELDIARRNLVIAALQDMGIYDAEERVVVSPALTPGYTGFQAQGAYARGMGIRSGGGGGGFGGGGGGGGGAGF</sequence>
<proteinExistence type="predicted"/>
<gene>
    <name evidence="1" type="ORF">Mal48_29050</name>
</gene>
<accession>A0A517QPU5</accession>
<evidence type="ECO:0000313" key="2">
    <source>
        <dbReference type="Proteomes" id="UP000315724"/>
    </source>
</evidence>
<evidence type="ECO:0000313" key="1">
    <source>
        <dbReference type="EMBL" id="QDT33651.1"/>
    </source>
</evidence>
<dbReference type="Proteomes" id="UP000315724">
    <property type="component" value="Chromosome"/>
</dbReference>
<keyword evidence="2" id="KW-1185">Reference proteome</keyword>